<keyword evidence="2" id="KW-0677">Repeat</keyword>
<name>A0A673YDV6_SALTR</name>
<dbReference type="GO" id="GO:0000287">
    <property type="term" value="F:magnesium ion binding"/>
    <property type="evidence" value="ECO:0007669"/>
    <property type="project" value="TreeGrafter"/>
</dbReference>
<proteinExistence type="predicted"/>
<dbReference type="AlphaFoldDB" id="A0A673YDV6"/>
<dbReference type="SUPFAM" id="SSF47473">
    <property type="entry name" value="EF-hand"/>
    <property type="match status" value="1"/>
</dbReference>
<accession>A0A673YDV6</accession>
<evidence type="ECO:0000256" key="2">
    <source>
        <dbReference type="ARBA" id="ARBA00022737"/>
    </source>
</evidence>
<sequence>GIRVKILFQSQCLVSPQDNTFQRLAYLCLLPKLMPRRVSPQDNPFRQRIAEVFSEDREGNMTLDDFLDKLLLLSEMSPRDLKAYYTFKINRQSVDFNNNFLCKSDLEKTHEQMEDKVRTVCEKVIDKADLDNDGRLSGGLPARLVVAFLACIHFFGGGFAPPRFTC</sequence>
<dbReference type="GO" id="GO:0055074">
    <property type="term" value="P:calcium ion homeostasis"/>
    <property type="evidence" value="ECO:0007669"/>
    <property type="project" value="TreeGrafter"/>
</dbReference>
<evidence type="ECO:0000313" key="4">
    <source>
        <dbReference type="Proteomes" id="UP000472277"/>
    </source>
</evidence>
<dbReference type="InterPro" id="IPR011992">
    <property type="entry name" value="EF-hand-dom_pair"/>
</dbReference>
<dbReference type="GO" id="GO:0005509">
    <property type="term" value="F:calcium ion binding"/>
    <property type="evidence" value="ECO:0007669"/>
    <property type="project" value="TreeGrafter"/>
</dbReference>
<dbReference type="PANTHER" id="PTHR45791:SF7">
    <property type="entry name" value="CALCIUM AND INTEGRIN-BINDING FAMILY MEMBER 3"/>
    <property type="match status" value="1"/>
</dbReference>
<keyword evidence="4" id="KW-1185">Reference proteome</keyword>
<dbReference type="InterPro" id="IPR051433">
    <property type="entry name" value="CIBP"/>
</dbReference>
<keyword evidence="1" id="KW-0479">Metal-binding</keyword>
<gene>
    <name evidence="3" type="primary">CIB3</name>
</gene>
<reference evidence="3" key="2">
    <citation type="submission" date="2025-09" db="UniProtKB">
        <authorList>
            <consortium name="Ensembl"/>
        </authorList>
    </citation>
    <scope>IDENTIFICATION</scope>
</reference>
<dbReference type="GeneTree" id="ENSGT00940000160466"/>
<organism evidence="3 4">
    <name type="scientific">Salmo trutta</name>
    <name type="common">Brown trout</name>
    <dbReference type="NCBI Taxonomy" id="8032"/>
    <lineage>
        <taxon>Eukaryota</taxon>
        <taxon>Metazoa</taxon>
        <taxon>Chordata</taxon>
        <taxon>Craniata</taxon>
        <taxon>Vertebrata</taxon>
        <taxon>Euteleostomi</taxon>
        <taxon>Actinopterygii</taxon>
        <taxon>Neopterygii</taxon>
        <taxon>Teleostei</taxon>
        <taxon>Protacanthopterygii</taxon>
        <taxon>Salmoniformes</taxon>
        <taxon>Salmonidae</taxon>
        <taxon>Salmoninae</taxon>
        <taxon>Salmo</taxon>
    </lineage>
</organism>
<evidence type="ECO:0000256" key="1">
    <source>
        <dbReference type="ARBA" id="ARBA00022723"/>
    </source>
</evidence>
<dbReference type="Ensembl" id="ENSSTUT00000034179.1">
    <property type="protein sequence ID" value="ENSSTUP00000032718.1"/>
    <property type="gene ID" value="ENSSTUG00000014024.1"/>
</dbReference>
<reference evidence="3" key="1">
    <citation type="submission" date="2025-08" db="UniProtKB">
        <authorList>
            <consortium name="Ensembl"/>
        </authorList>
    </citation>
    <scope>IDENTIFICATION</scope>
</reference>
<dbReference type="PANTHER" id="PTHR45791">
    <property type="entry name" value="CALCIUM AND INTEGRIN BINDING FAMILY MEMBER 2"/>
    <property type="match status" value="1"/>
</dbReference>
<protein>
    <submittedName>
        <fullName evidence="3">Calcium and integrin binding family member 3</fullName>
    </submittedName>
</protein>
<evidence type="ECO:0000313" key="3">
    <source>
        <dbReference type="Ensembl" id="ENSSTUP00000032718.1"/>
    </source>
</evidence>
<dbReference type="Proteomes" id="UP000472277">
    <property type="component" value="Chromosome 31"/>
</dbReference>
<dbReference type="Gene3D" id="1.10.238.10">
    <property type="entry name" value="EF-hand"/>
    <property type="match status" value="1"/>
</dbReference>